<accession>A0A8H5TYZ1</accession>
<protein>
    <recommendedName>
        <fullName evidence="4">C2H2-type domain-containing protein</fullName>
    </recommendedName>
</protein>
<evidence type="ECO:0000313" key="2">
    <source>
        <dbReference type="EMBL" id="KAF5678861.1"/>
    </source>
</evidence>
<reference evidence="2 3" key="1">
    <citation type="submission" date="2020-05" db="EMBL/GenBank/DDBJ databases">
        <title>Identification and distribution of gene clusters putatively required for synthesis of sphingolipid metabolism inhibitors in phylogenetically diverse species of the filamentous fungus Fusarium.</title>
        <authorList>
            <person name="Kim H.-S."/>
            <person name="Busman M."/>
            <person name="Brown D.W."/>
            <person name="Divon H."/>
            <person name="Uhlig S."/>
            <person name="Proctor R.H."/>
        </authorList>
    </citation>
    <scope>NUCLEOTIDE SEQUENCE [LARGE SCALE GENOMIC DNA]</scope>
    <source>
        <strain evidence="2 3">NRRL 25311</strain>
    </source>
</reference>
<feature type="compositionally biased region" description="Basic and acidic residues" evidence="1">
    <location>
        <begin position="110"/>
        <end position="127"/>
    </location>
</feature>
<keyword evidence="3" id="KW-1185">Reference proteome</keyword>
<organism evidence="2 3">
    <name type="scientific">Fusarium denticulatum</name>
    <dbReference type="NCBI Taxonomy" id="48507"/>
    <lineage>
        <taxon>Eukaryota</taxon>
        <taxon>Fungi</taxon>
        <taxon>Dikarya</taxon>
        <taxon>Ascomycota</taxon>
        <taxon>Pezizomycotina</taxon>
        <taxon>Sordariomycetes</taxon>
        <taxon>Hypocreomycetidae</taxon>
        <taxon>Hypocreales</taxon>
        <taxon>Nectriaceae</taxon>
        <taxon>Fusarium</taxon>
        <taxon>Fusarium fujikuroi species complex</taxon>
    </lineage>
</organism>
<dbReference type="AlphaFoldDB" id="A0A8H5TYZ1"/>
<evidence type="ECO:0008006" key="4">
    <source>
        <dbReference type="Google" id="ProtNLM"/>
    </source>
</evidence>
<evidence type="ECO:0000256" key="1">
    <source>
        <dbReference type="SAM" id="MobiDB-lite"/>
    </source>
</evidence>
<dbReference type="PANTHER" id="PTHR38166">
    <property type="entry name" value="C2H2-TYPE DOMAIN-CONTAINING PROTEIN-RELATED"/>
    <property type="match status" value="1"/>
</dbReference>
<feature type="compositionally biased region" description="Basic and acidic residues" evidence="1">
    <location>
        <begin position="135"/>
        <end position="148"/>
    </location>
</feature>
<gene>
    <name evidence="2" type="ORF">FDENT_8856</name>
</gene>
<dbReference type="Proteomes" id="UP000562682">
    <property type="component" value="Unassembled WGS sequence"/>
</dbReference>
<comment type="caution">
    <text evidence="2">The sequence shown here is derived from an EMBL/GenBank/DDBJ whole genome shotgun (WGS) entry which is preliminary data.</text>
</comment>
<name>A0A8H5TYZ1_9HYPO</name>
<dbReference type="EMBL" id="JAAOAK010000262">
    <property type="protein sequence ID" value="KAF5678861.1"/>
    <property type="molecule type" value="Genomic_DNA"/>
</dbReference>
<feature type="region of interest" description="Disordered" evidence="1">
    <location>
        <begin position="67"/>
        <end position="154"/>
    </location>
</feature>
<evidence type="ECO:0000313" key="3">
    <source>
        <dbReference type="Proteomes" id="UP000562682"/>
    </source>
</evidence>
<dbReference type="PANTHER" id="PTHR38166:SF1">
    <property type="entry name" value="C2H2-TYPE DOMAIN-CONTAINING PROTEIN"/>
    <property type="match status" value="1"/>
</dbReference>
<proteinExistence type="predicted"/>
<sequence>MYKLLIHRKMIASLNVWQIPLFYTFKKADHLLHITTIGQKFARHDIWPLAFGVYPSLEVYGEMTDRGSLHDGGSLRQKTASSAKGKYSEDIGTMRSKPTLLPKGNSQEQLCKEGRQKDLALSDDKGANKTLNSKRRADGTKGSHERSRTSMTADTNKRLETFACPYYRKDPERHLNCINLKLIRISDVKQHLKRRHTSNYSCTRCFEGFSSSKSYEEHVLLQSCPIAECNNNDGVSPVTQQALKDRVDRSSSPEQLNAIKNNNEPFDSMQDWPYSASLDTSDSIFNYDILPDFQDQQIGCPFMNLSTGLHHPDDGRNWHSMSPNSITAMENIVAHQVSMENFAFTEDDLHSAQMPDMFD</sequence>